<dbReference type="CDD" id="cd00047">
    <property type="entry name" value="PTPc"/>
    <property type="match status" value="2"/>
</dbReference>
<dbReference type="InterPro" id="IPR000242">
    <property type="entry name" value="PTP_cat"/>
</dbReference>
<dbReference type="InterPro" id="IPR050348">
    <property type="entry name" value="Protein-Tyr_Phosphatase"/>
</dbReference>
<evidence type="ECO:0000259" key="7">
    <source>
        <dbReference type="PROSITE" id="PS50056"/>
    </source>
</evidence>
<sequence length="928" mass="108504">MSCLSMMVYCSNCSYNIVLYDSTKTWIVDSKSVKRNKNWQELKFHINTTQKIHILANTSNWLSLNNFRVSDCQENEFRGFFINGSDSCMSLNPNAHQKAEYCVSNIKHTCNDINQFRFSNYTVKEQIIVKCPPSLNCHRCIYQNECLECNYGYLGYTCGQQVNFTIDYKSITISRLINTTVTFKIVHGKNLKRSAYGNKKFTFDNLQPGLTYNISMFATTYDNGPYISLRTKCDKINRQNFTYNTTSDGKMQVFYSYDNNKSCPNNFRVLYGNQTKVTQNFDKLIFDLNFSVNQLIILENDNEYIVHLNYVKKSMETEQTVIKKMPKTTKTTESSGLIVSIVLSIVFSVAIIILIIWYLKCRKKLHNANDEQVEMNLYNIALLQSDNENIHQFDKEFEEIPSINKLMPRQIGILQHNKCKNRYNNIIPYDSTRVSLSTGEDENDYINANYITGYKGEKSYIATQCPKAITINDFWMMIWQQNVSIIVCLAKFSEGKNKMAQYWSEPIAGYFRYIKVELVRTEWRIGYCLRIFKLTENETTKTVQQFQYTSWPDHEIPLQPISLMHFIRKVQKADKTKWPIVVHCSAGIGRTGTFIMCDNMMRLGGDVKQYLKIIRDYRQSMVANVMQYRLVYFIMSESMEGRQTAISKEDFTMNSVSIQRIEDDLAYTADRMYINELVATPINDTIPVTNFKGDLEKLTINAKYVHGIEYKNQYICTRQPNKKDFTIFWSLVLMRKTKLIISLNRNEVNNSFWPKKNGLLDNMPHTSIKVKFGAVQNYSAFNVYELRILLGGKILQDKAHKVTLIDFHSWENVFIMPEIENFYNLYKYYRTFDVDQCILCCSDGENGCGIFMASDMILKKLEQESMVDVCWAVRSVGKFKKNLIKNKDQFMFLYNIALYMLKMDKEIYENISQQSTTYENIFTKSIDF</sequence>
<keyword evidence="5" id="KW-0472">Membrane</keyword>
<dbReference type="InterPro" id="IPR003595">
    <property type="entry name" value="Tyr_Pase_cat"/>
</dbReference>
<proteinExistence type="inferred from homology"/>
<feature type="transmembrane region" description="Helical" evidence="5">
    <location>
        <begin position="337"/>
        <end position="359"/>
    </location>
</feature>
<dbReference type="InterPro" id="IPR009030">
    <property type="entry name" value="Growth_fac_rcpt_cys_sf"/>
</dbReference>
<comment type="similarity">
    <text evidence="1">Belongs to the protein-tyrosine phosphatase family.</text>
</comment>
<dbReference type="SMART" id="SM00404">
    <property type="entry name" value="PTPc_motif"/>
    <property type="match status" value="2"/>
</dbReference>
<keyword evidence="5" id="KW-0812">Transmembrane</keyword>
<gene>
    <name evidence="9" type="primary">LOC108567876</name>
</gene>
<dbReference type="PROSITE" id="PS50055">
    <property type="entry name" value="TYR_PHOSPHATASE_PTP"/>
    <property type="match status" value="2"/>
</dbReference>
<evidence type="ECO:0000256" key="3">
    <source>
        <dbReference type="ARBA" id="ARBA00022801"/>
    </source>
</evidence>
<evidence type="ECO:0000313" key="8">
    <source>
        <dbReference type="Proteomes" id="UP000695000"/>
    </source>
</evidence>
<dbReference type="SUPFAM" id="SSF57184">
    <property type="entry name" value="Growth factor receptor domain"/>
    <property type="match status" value="1"/>
</dbReference>
<protein>
    <recommendedName>
        <fullName evidence="2">protein-tyrosine-phosphatase</fullName>
        <ecNumber evidence="2">3.1.3.48</ecNumber>
    </recommendedName>
</protein>
<dbReference type="Pfam" id="PF00102">
    <property type="entry name" value="Y_phosphatase"/>
    <property type="match status" value="2"/>
</dbReference>
<dbReference type="InterPro" id="IPR000387">
    <property type="entry name" value="Tyr_Pase_dom"/>
</dbReference>
<accession>A0ABM1NB78</accession>
<evidence type="ECO:0000313" key="9">
    <source>
        <dbReference type="RefSeq" id="XP_017784078.1"/>
    </source>
</evidence>
<evidence type="ECO:0000259" key="6">
    <source>
        <dbReference type="PROSITE" id="PS50055"/>
    </source>
</evidence>
<dbReference type="Proteomes" id="UP000695000">
    <property type="component" value="Unplaced"/>
</dbReference>
<dbReference type="Gene3D" id="3.90.190.10">
    <property type="entry name" value="Protein tyrosine phosphatase superfamily"/>
    <property type="match status" value="2"/>
</dbReference>
<evidence type="ECO:0000256" key="2">
    <source>
        <dbReference type="ARBA" id="ARBA00013064"/>
    </source>
</evidence>
<dbReference type="EC" id="3.1.3.48" evidence="2"/>
<name>A0ABM1NB78_NICVS</name>
<evidence type="ECO:0000256" key="1">
    <source>
        <dbReference type="ARBA" id="ARBA00009580"/>
    </source>
</evidence>
<keyword evidence="5" id="KW-1133">Transmembrane helix</keyword>
<dbReference type="RefSeq" id="XP_017784078.1">
    <property type="nucleotide sequence ID" value="XM_017928589.1"/>
</dbReference>
<keyword evidence="3" id="KW-0378">Hydrolase</keyword>
<keyword evidence="4" id="KW-0904">Protein phosphatase</keyword>
<evidence type="ECO:0000256" key="4">
    <source>
        <dbReference type="ARBA" id="ARBA00022912"/>
    </source>
</evidence>
<dbReference type="SMART" id="SM00194">
    <property type="entry name" value="PTPc"/>
    <property type="match status" value="2"/>
</dbReference>
<dbReference type="PRINTS" id="PR00700">
    <property type="entry name" value="PRTYPHPHTASE"/>
</dbReference>
<dbReference type="SUPFAM" id="SSF52799">
    <property type="entry name" value="(Phosphotyrosine protein) phosphatases II"/>
    <property type="match status" value="2"/>
</dbReference>
<dbReference type="PROSITE" id="PS00383">
    <property type="entry name" value="TYR_PHOSPHATASE_1"/>
    <property type="match status" value="1"/>
</dbReference>
<feature type="domain" description="Tyrosine-protein phosphatase" evidence="6">
    <location>
        <begin position="393"/>
        <end position="638"/>
    </location>
</feature>
<evidence type="ECO:0000256" key="5">
    <source>
        <dbReference type="SAM" id="Phobius"/>
    </source>
</evidence>
<organism evidence="8 9">
    <name type="scientific">Nicrophorus vespilloides</name>
    <name type="common">Boreal carrion beetle</name>
    <dbReference type="NCBI Taxonomy" id="110193"/>
    <lineage>
        <taxon>Eukaryota</taxon>
        <taxon>Metazoa</taxon>
        <taxon>Ecdysozoa</taxon>
        <taxon>Arthropoda</taxon>
        <taxon>Hexapoda</taxon>
        <taxon>Insecta</taxon>
        <taxon>Pterygota</taxon>
        <taxon>Neoptera</taxon>
        <taxon>Endopterygota</taxon>
        <taxon>Coleoptera</taxon>
        <taxon>Polyphaga</taxon>
        <taxon>Staphyliniformia</taxon>
        <taxon>Silphidae</taxon>
        <taxon>Nicrophorinae</taxon>
        <taxon>Nicrophorus</taxon>
    </lineage>
</organism>
<feature type="domain" description="Tyrosine specific protein phosphatases" evidence="7">
    <location>
        <begin position="564"/>
        <end position="629"/>
    </location>
</feature>
<dbReference type="PANTHER" id="PTHR19134:SF562">
    <property type="entry name" value="PROTEIN-TYROSINE-PHOSPHATASE"/>
    <property type="match status" value="1"/>
</dbReference>
<dbReference type="PROSITE" id="PS50056">
    <property type="entry name" value="TYR_PHOSPHATASE_2"/>
    <property type="match status" value="1"/>
</dbReference>
<dbReference type="GeneID" id="108567876"/>
<dbReference type="InterPro" id="IPR029021">
    <property type="entry name" value="Prot-tyrosine_phosphatase-like"/>
</dbReference>
<dbReference type="PANTHER" id="PTHR19134">
    <property type="entry name" value="RECEPTOR-TYPE TYROSINE-PROTEIN PHOSPHATASE"/>
    <property type="match status" value="1"/>
</dbReference>
<reference evidence="9" key="1">
    <citation type="submission" date="2025-08" db="UniProtKB">
        <authorList>
            <consortium name="RefSeq"/>
        </authorList>
    </citation>
    <scope>IDENTIFICATION</scope>
    <source>
        <tissue evidence="9">Whole Larva</tissue>
    </source>
</reference>
<keyword evidence="8" id="KW-1185">Reference proteome</keyword>
<feature type="domain" description="Tyrosine-protein phosphatase" evidence="6">
    <location>
        <begin position="660"/>
        <end position="900"/>
    </location>
</feature>
<dbReference type="InterPro" id="IPR016130">
    <property type="entry name" value="Tyr_Pase_AS"/>
</dbReference>